<feature type="transmembrane region" description="Helical" evidence="7">
    <location>
        <begin position="40"/>
        <end position="59"/>
    </location>
</feature>
<reference evidence="8" key="1">
    <citation type="submission" date="2013-04" db="EMBL/GenBank/DDBJ databases">
        <authorList>
            <person name="Qu J."/>
            <person name="Murali S.C."/>
            <person name="Bandaranaike D."/>
            <person name="Bellair M."/>
            <person name="Blankenburg K."/>
            <person name="Chao H."/>
            <person name="Dinh H."/>
            <person name="Doddapaneni H."/>
            <person name="Downs B."/>
            <person name="Dugan-Rocha S."/>
            <person name="Elkadiri S."/>
            <person name="Gnanaolivu R.D."/>
            <person name="Hernandez B."/>
            <person name="Javaid M."/>
            <person name="Jayaseelan J.C."/>
            <person name="Lee S."/>
            <person name="Li M."/>
            <person name="Ming W."/>
            <person name="Munidasa M."/>
            <person name="Muniz J."/>
            <person name="Nguyen L."/>
            <person name="Ongeri F."/>
            <person name="Osuji N."/>
            <person name="Pu L.-L."/>
            <person name="Puazo M."/>
            <person name="Qu C."/>
            <person name="Quiroz J."/>
            <person name="Raj R."/>
            <person name="Weissenberger G."/>
            <person name="Xin Y."/>
            <person name="Zou X."/>
            <person name="Han Y."/>
            <person name="Richards S."/>
            <person name="Worley K."/>
            <person name="Muzny D."/>
            <person name="Gibbs R."/>
        </authorList>
    </citation>
    <scope>NUCLEOTIDE SEQUENCE</scope>
    <source>
        <strain evidence="8">Sampled in the wild</strain>
    </source>
</reference>
<keyword evidence="9" id="KW-1185">Reference proteome</keyword>
<keyword evidence="7" id="KW-0812">Transmembrane</keyword>
<protein>
    <submittedName>
        <fullName evidence="8">Uncharacterized protein</fullName>
    </submittedName>
</protein>
<dbReference type="PANTHER" id="PTHR42985:SF39">
    <property type="entry name" value="GH10366P"/>
    <property type="match status" value="1"/>
</dbReference>
<dbReference type="InterPro" id="IPR051163">
    <property type="entry name" value="Sodium:Solute_Symporter_SSF"/>
</dbReference>
<proteinExistence type="predicted"/>
<keyword evidence="2" id="KW-0813">Transport</keyword>
<dbReference type="InterPro" id="IPR001734">
    <property type="entry name" value="Na/solute_symporter"/>
</dbReference>
<comment type="subcellular location">
    <subcellularLocation>
        <location evidence="1">Cell membrane</location>
        <topology evidence="1">Multi-pass membrane protein</topology>
    </subcellularLocation>
</comment>
<keyword evidence="7" id="KW-1133">Transmembrane helix</keyword>
<comment type="caution">
    <text evidence="8">The sequence shown here is derived from an EMBL/GenBank/DDBJ whole genome shotgun (WGS) entry which is preliminary data.</text>
</comment>
<evidence type="ECO:0000256" key="3">
    <source>
        <dbReference type="ARBA" id="ARBA00022475"/>
    </source>
</evidence>
<evidence type="ECO:0000313" key="9">
    <source>
        <dbReference type="Proteomes" id="UP000792457"/>
    </source>
</evidence>
<evidence type="ECO:0000256" key="7">
    <source>
        <dbReference type="SAM" id="Phobius"/>
    </source>
</evidence>
<evidence type="ECO:0000256" key="2">
    <source>
        <dbReference type="ARBA" id="ARBA00022448"/>
    </source>
</evidence>
<dbReference type="EMBL" id="KZ310266">
    <property type="protein sequence ID" value="KAG8239905.1"/>
    <property type="molecule type" value="Genomic_DNA"/>
</dbReference>
<keyword evidence="6" id="KW-0739">Sodium transport</keyword>
<evidence type="ECO:0000256" key="5">
    <source>
        <dbReference type="ARBA" id="ARBA00023065"/>
    </source>
</evidence>
<dbReference type="GO" id="GO:0015293">
    <property type="term" value="F:symporter activity"/>
    <property type="evidence" value="ECO:0007669"/>
    <property type="project" value="TreeGrafter"/>
</dbReference>
<evidence type="ECO:0000256" key="6">
    <source>
        <dbReference type="ARBA" id="ARBA00023201"/>
    </source>
</evidence>
<dbReference type="PROSITE" id="PS50283">
    <property type="entry name" value="NA_SOLUT_SYMP_3"/>
    <property type="match status" value="1"/>
</dbReference>
<dbReference type="AlphaFoldDB" id="A0A8K0KS03"/>
<sequence length="93" mass="10418">MLNFITLMLGGNAVFLKKGFITPELERMAKMLPSFSILDYTIFTIMLVLSAVIGVYYAFFAKKKQNTTSEYLMGGKSMGVFPVSMSLISRIDK</sequence>
<gene>
    <name evidence="8" type="ORF">J437_LFUL019502</name>
</gene>
<keyword evidence="4" id="KW-0915">Sodium</keyword>
<evidence type="ECO:0000256" key="4">
    <source>
        <dbReference type="ARBA" id="ARBA00023053"/>
    </source>
</evidence>
<keyword evidence="7" id="KW-0472">Membrane</keyword>
<dbReference type="GO" id="GO:0005886">
    <property type="term" value="C:plasma membrane"/>
    <property type="evidence" value="ECO:0007669"/>
    <property type="project" value="UniProtKB-SubCell"/>
</dbReference>
<evidence type="ECO:0000313" key="8">
    <source>
        <dbReference type="EMBL" id="KAG8239905.1"/>
    </source>
</evidence>
<dbReference type="OrthoDB" id="6718218at2759"/>
<name>A0A8K0KS03_LADFU</name>
<keyword evidence="3" id="KW-1003">Cell membrane</keyword>
<dbReference type="PANTHER" id="PTHR42985">
    <property type="entry name" value="SODIUM-COUPLED MONOCARBOXYLATE TRANSPORTER"/>
    <property type="match status" value="1"/>
</dbReference>
<reference evidence="8" key="2">
    <citation type="submission" date="2017-10" db="EMBL/GenBank/DDBJ databases">
        <title>Ladona fulva Genome sequencing and assembly.</title>
        <authorList>
            <person name="Murali S."/>
            <person name="Richards S."/>
            <person name="Bandaranaike D."/>
            <person name="Bellair M."/>
            <person name="Blankenburg K."/>
            <person name="Chao H."/>
            <person name="Dinh H."/>
            <person name="Doddapaneni H."/>
            <person name="Dugan-Rocha S."/>
            <person name="Elkadiri S."/>
            <person name="Gnanaolivu R."/>
            <person name="Hernandez B."/>
            <person name="Skinner E."/>
            <person name="Javaid M."/>
            <person name="Lee S."/>
            <person name="Li M."/>
            <person name="Ming W."/>
            <person name="Munidasa M."/>
            <person name="Muniz J."/>
            <person name="Nguyen L."/>
            <person name="Hughes D."/>
            <person name="Osuji N."/>
            <person name="Pu L.-L."/>
            <person name="Puazo M."/>
            <person name="Qu C."/>
            <person name="Quiroz J."/>
            <person name="Raj R."/>
            <person name="Weissenberger G."/>
            <person name="Xin Y."/>
            <person name="Zou X."/>
            <person name="Han Y."/>
            <person name="Worley K."/>
            <person name="Muzny D."/>
            <person name="Gibbs R."/>
        </authorList>
    </citation>
    <scope>NUCLEOTIDE SEQUENCE</scope>
    <source>
        <strain evidence="8">Sampled in the wild</strain>
    </source>
</reference>
<organism evidence="8 9">
    <name type="scientific">Ladona fulva</name>
    <name type="common">Scarce chaser dragonfly</name>
    <name type="synonym">Libellula fulva</name>
    <dbReference type="NCBI Taxonomy" id="123851"/>
    <lineage>
        <taxon>Eukaryota</taxon>
        <taxon>Metazoa</taxon>
        <taxon>Ecdysozoa</taxon>
        <taxon>Arthropoda</taxon>
        <taxon>Hexapoda</taxon>
        <taxon>Insecta</taxon>
        <taxon>Pterygota</taxon>
        <taxon>Palaeoptera</taxon>
        <taxon>Odonata</taxon>
        <taxon>Epiprocta</taxon>
        <taxon>Anisoptera</taxon>
        <taxon>Libelluloidea</taxon>
        <taxon>Libellulidae</taxon>
        <taxon>Ladona</taxon>
    </lineage>
</organism>
<dbReference type="Proteomes" id="UP000792457">
    <property type="component" value="Unassembled WGS sequence"/>
</dbReference>
<accession>A0A8K0KS03</accession>
<dbReference type="GO" id="GO:0006814">
    <property type="term" value="P:sodium ion transport"/>
    <property type="evidence" value="ECO:0007669"/>
    <property type="project" value="UniProtKB-KW"/>
</dbReference>
<evidence type="ECO:0000256" key="1">
    <source>
        <dbReference type="ARBA" id="ARBA00004651"/>
    </source>
</evidence>
<keyword evidence="5" id="KW-0406">Ion transport</keyword>